<gene>
    <name evidence="2" type="ORF">E2C01_042960</name>
</gene>
<comment type="caution">
    <text evidence="2">The sequence shown here is derived from an EMBL/GenBank/DDBJ whole genome shotgun (WGS) entry which is preliminary data.</text>
</comment>
<dbReference type="AlphaFoldDB" id="A0A5B7FUZ7"/>
<evidence type="ECO:0000313" key="2">
    <source>
        <dbReference type="EMBL" id="MPC49165.1"/>
    </source>
</evidence>
<name>A0A5B7FUZ7_PORTR</name>
<sequence>MVSGRCGQPSPARLTTVTRATVFTKARKTQRLVTTRVLDGARLGEASSTPLVQLAMHVDDLIGGQGGDGILHNIWCGEAIIVPSHAPLVAIQGRQKVLSAPSRSRQEGRRGEVTYQQEHTAPRRGERGLQVAGEDKGNFHASLE</sequence>
<accession>A0A5B7FUZ7</accession>
<protein>
    <submittedName>
        <fullName evidence="2">Uncharacterized protein</fullName>
    </submittedName>
</protein>
<feature type="region of interest" description="Disordered" evidence="1">
    <location>
        <begin position="98"/>
        <end position="144"/>
    </location>
</feature>
<feature type="compositionally biased region" description="Basic and acidic residues" evidence="1">
    <location>
        <begin position="120"/>
        <end position="144"/>
    </location>
</feature>
<dbReference type="EMBL" id="VSRR010008707">
    <property type="protein sequence ID" value="MPC49165.1"/>
    <property type="molecule type" value="Genomic_DNA"/>
</dbReference>
<reference evidence="2 3" key="1">
    <citation type="submission" date="2019-05" db="EMBL/GenBank/DDBJ databases">
        <title>Another draft genome of Portunus trituberculatus and its Hox gene families provides insights of decapod evolution.</title>
        <authorList>
            <person name="Jeong J.-H."/>
            <person name="Song I."/>
            <person name="Kim S."/>
            <person name="Choi T."/>
            <person name="Kim D."/>
            <person name="Ryu S."/>
            <person name="Kim W."/>
        </authorList>
    </citation>
    <scope>NUCLEOTIDE SEQUENCE [LARGE SCALE GENOMIC DNA]</scope>
    <source>
        <tissue evidence="2">Muscle</tissue>
    </source>
</reference>
<evidence type="ECO:0000313" key="3">
    <source>
        <dbReference type="Proteomes" id="UP000324222"/>
    </source>
</evidence>
<organism evidence="2 3">
    <name type="scientific">Portunus trituberculatus</name>
    <name type="common">Swimming crab</name>
    <name type="synonym">Neptunus trituberculatus</name>
    <dbReference type="NCBI Taxonomy" id="210409"/>
    <lineage>
        <taxon>Eukaryota</taxon>
        <taxon>Metazoa</taxon>
        <taxon>Ecdysozoa</taxon>
        <taxon>Arthropoda</taxon>
        <taxon>Crustacea</taxon>
        <taxon>Multicrustacea</taxon>
        <taxon>Malacostraca</taxon>
        <taxon>Eumalacostraca</taxon>
        <taxon>Eucarida</taxon>
        <taxon>Decapoda</taxon>
        <taxon>Pleocyemata</taxon>
        <taxon>Brachyura</taxon>
        <taxon>Eubrachyura</taxon>
        <taxon>Portunoidea</taxon>
        <taxon>Portunidae</taxon>
        <taxon>Portuninae</taxon>
        <taxon>Portunus</taxon>
    </lineage>
</organism>
<dbReference type="Proteomes" id="UP000324222">
    <property type="component" value="Unassembled WGS sequence"/>
</dbReference>
<keyword evidence="3" id="KW-1185">Reference proteome</keyword>
<evidence type="ECO:0000256" key="1">
    <source>
        <dbReference type="SAM" id="MobiDB-lite"/>
    </source>
</evidence>
<proteinExistence type="predicted"/>